<evidence type="ECO:0008006" key="4">
    <source>
        <dbReference type="Google" id="ProtNLM"/>
    </source>
</evidence>
<feature type="compositionally biased region" description="Basic and acidic residues" evidence="1">
    <location>
        <begin position="281"/>
        <end position="292"/>
    </location>
</feature>
<evidence type="ECO:0000313" key="3">
    <source>
        <dbReference type="Proteomes" id="UP000464754"/>
    </source>
</evidence>
<dbReference type="Proteomes" id="UP000464754">
    <property type="component" value="Chromosome"/>
</dbReference>
<feature type="region of interest" description="Disordered" evidence="1">
    <location>
        <begin position="267"/>
        <end position="292"/>
    </location>
</feature>
<sequence length="343" mass="39225">MQIEAAAAIDQMSNKEISYDEYCKKVLMNKYVLSHISRHVITEFKGMSIKEVLTCLEPDTKEGVKQSEKIDGMNTEDITGKDGLVRYDVLCGLGLPNHEGKVDMFMNIEAQGKDNMGYPLLKRSIYYGSRLLVRQKNTPNGFQKTNYEDLKKVYSIWICMKHSKKKSGVMNRYSLHEEHLGTAYAFPKKHYDLMNIVMIYPPKEVEDIHDGTFMTLLYILFTSGMDSTRKKEILTKSYGIPMTKELGKELEDMCNLSQYIKEEGILQGRKEGRKQGRRQGRREGRKEGLVEGRKEGIEKGRKEGILVGVKKGKADEKMDIAKKMKAEGFDNALIEKLTGILLH</sequence>
<keyword evidence="3" id="KW-1185">Reference proteome</keyword>
<gene>
    <name evidence="2" type="ORF">Aargi30884_10050</name>
</gene>
<organism evidence="2 3">
    <name type="scientific">Amedibacterium intestinale</name>
    <dbReference type="NCBI Taxonomy" id="2583452"/>
    <lineage>
        <taxon>Bacteria</taxon>
        <taxon>Bacillati</taxon>
        <taxon>Bacillota</taxon>
        <taxon>Erysipelotrichia</taxon>
        <taxon>Erysipelotrichales</taxon>
        <taxon>Erysipelotrichaceae</taxon>
        <taxon>Amedibacterium</taxon>
    </lineage>
</organism>
<accession>A0A6N4TJ15</accession>
<name>A0A6N4TJ15_9FIRM</name>
<dbReference type="AlphaFoldDB" id="A0A6N4TJ15"/>
<evidence type="ECO:0000256" key="1">
    <source>
        <dbReference type="SAM" id="MobiDB-lite"/>
    </source>
</evidence>
<protein>
    <recommendedName>
        <fullName evidence="4">Essential protein Yae1 N-terminal domain-containing protein</fullName>
    </recommendedName>
</protein>
<evidence type="ECO:0000313" key="2">
    <source>
        <dbReference type="EMBL" id="BBK22102.1"/>
    </source>
</evidence>
<reference evidence="3" key="1">
    <citation type="submission" date="2019-05" db="EMBL/GenBank/DDBJ databases">
        <title>Complete genome sequencing of Absiella argi strain JCM 30884.</title>
        <authorList>
            <person name="Sakamoto M."/>
            <person name="Murakami T."/>
            <person name="Mori H."/>
        </authorList>
    </citation>
    <scope>NUCLEOTIDE SEQUENCE [LARGE SCALE GENOMIC DNA]</scope>
    <source>
        <strain evidence="3">JCM 30884</strain>
    </source>
</reference>
<dbReference type="EMBL" id="AP019695">
    <property type="protein sequence ID" value="BBK22102.1"/>
    <property type="molecule type" value="Genomic_DNA"/>
</dbReference>
<dbReference type="RefSeq" id="WP_163051642.1">
    <property type="nucleotide sequence ID" value="NZ_AP019695.1"/>
</dbReference>
<dbReference type="KEGG" id="aarg:Aargi30884_10050"/>
<proteinExistence type="predicted"/>